<feature type="transmembrane region" description="Helical" evidence="1">
    <location>
        <begin position="29"/>
        <end position="49"/>
    </location>
</feature>
<feature type="transmembrane region" description="Helical" evidence="1">
    <location>
        <begin position="92"/>
        <end position="115"/>
    </location>
</feature>
<evidence type="ECO:0000256" key="1">
    <source>
        <dbReference type="SAM" id="Phobius"/>
    </source>
</evidence>
<reference evidence="2 3" key="1">
    <citation type="submission" date="2023-06" db="EMBL/GenBank/DDBJ databases">
        <title>Roseiconus lacunae JC819 isolated from Gulf of Mannar region, Tamil Nadu.</title>
        <authorList>
            <person name="Pk S."/>
            <person name="Ch S."/>
            <person name="Ch V.R."/>
        </authorList>
    </citation>
    <scope>NUCLEOTIDE SEQUENCE [LARGE SCALE GENOMIC DNA]</scope>
    <source>
        <strain evidence="2 3">JC819</strain>
    </source>
</reference>
<gene>
    <name evidence="2" type="ORF">QTN89_14535</name>
</gene>
<keyword evidence="1" id="KW-0472">Membrane</keyword>
<evidence type="ECO:0000313" key="3">
    <source>
        <dbReference type="Proteomes" id="UP001239462"/>
    </source>
</evidence>
<sequence>MARFGIVSGLLLCIDTAMALFGSIEKVPLLFIPMMLGIPILFFGVVALNPHRKRQALATAAGVGSLGLLIGCGHLFHFLAIWKNAGSVNMHFTRIVCLMIVICIAFVFGYCWTMIRGEGFRLRRSSSVR</sequence>
<organism evidence="2 3">
    <name type="scientific">Roseiconus lacunae</name>
    <dbReference type="NCBI Taxonomy" id="2605694"/>
    <lineage>
        <taxon>Bacteria</taxon>
        <taxon>Pseudomonadati</taxon>
        <taxon>Planctomycetota</taxon>
        <taxon>Planctomycetia</taxon>
        <taxon>Pirellulales</taxon>
        <taxon>Pirellulaceae</taxon>
        <taxon>Roseiconus</taxon>
    </lineage>
</organism>
<evidence type="ECO:0000313" key="2">
    <source>
        <dbReference type="EMBL" id="MDM4016660.1"/>
    </source>
</evidence>
<keyword evidence="1" id="KW-0812">Transmembrane</keyword>
<dbReference type="RefSeq" id="WP_149497335.1">
    <property type="nucleotide sequence ID" value="NZ_CP141221.1"/>
</dbReference>
<dbReference type="Proteomes" id="UP001239462">
    <property type="component" value="Unassembled WGS sequence"/>
</dbReference>
<feature type="transmembrane region" description="Helical" evidence="1">
    <location>
        <begin position="56"/>
        <end position="80"/>
    </location>
</feature>
<protein>
    <submittedName>
        <fullName evidence="2">Uncharacterized protein</fullName>
    </submittedName>
</protein>
<proteinExistence type="predicted"/>
<keyword evidence="1" id="KW-1133">Transmembrane helix</keyword>
<name>A0ABT7PJL1_9BACT</name>
<keyword evidence="3" id="KW-1185">Reference proteome</keyword>
<accession>A0ABT7PJL1</accession>
<dbReference type="EMBL" id="JASZZN010000009">
    <property type="protein sequence ID" value="MDM4016660.1"/>
    <property type="molecule type" value="Genomic_DNA"/>
</dbReference>
<comment type="caution">
    <text evidence="2">The sequence shown here is derived from an EMBL/GenBank/DDBJ whole genome shotgun (WGS) entry which is preliminary data.</text>
</comment>